<name>A0A9W4U022_9ASCO</name>
<feature type="compositionally biased region" description="Polar residues" evidence="1">
    <location>
        <begin position="535"/>
        <end position="546"/>
    </location>
</feature>
<sequence>MVGIFNKRRSRPDSYQGFSKYAHEINNYHNQQQEQQQQHLNAGLPVQSTQVRSQSMTSASQAAAAALRLHSSPIKQSPSHQTLAQKQYGRSNSLSYANANRINGNRSNSLRSNSLKQYTYTPKPSYSPGPLKEPTKSQPRRYNSLNSNASYIPKSVNLHQQDFIEEENDRDFDEEEITVTTTETKILDSQGRVTSITTKIVKQLPDGSEVVETKTKNISRMNSRANSLSSTSQPPNFNRTNSITNQTNLKKIDEHLHNFDYDYQVDSNTQQQQQQQQQQPLNLNQENEIKELGPPFEHNNNNINNNNNNNINNNNNNNNNNSSIQRTSSIASSQKPLRSILKSTPRPNFDDANEQNITASSSPTDHPYKSLRDNKLISSPPQQAQQQFSQQQFSPQNGLTSPASSIKFNDNVTTIPIQADKKKNISSPPQISKPKASNQQIDADFYAAAMQAAYKKVYGENAVPPPQPPQPIQPIQQSSPLQDNPELNEKHKKFGFIPLSPKKQEHQPRTNSIDSLVENKLKKDHDAFERKNEVEQQQQVPSNYKYQNHYKEFAVHSMRDDPKINKGKAKEEKRRAKEQAEEEKKIAKEQAEEEKRRAKEQAEEEKRRAKEQAEEDKRRAKEQAELEKKRKKEERKSKFRNFFGLNKDKRRNSYNSSNSIGGSSFESNQKPKEQELTTSPIQQPIKETNEVPPQAFAATTQLQPINESTVGAVQNSPIQQSNQPVQNTTIIEEEPVIIEQPKQPTSPSRKPVPESPLIEKENPISSKDISKPIDSKPIGPNPIESTQQGNIVKPVETEPELTQDTTVIDSQIYRISVPRTISDDAIYPSPNINNSQRLSKFYSATNETPLQSKQSVIQKPQLGEIEDGDDDHENVDEFKSLNDEDLADFEEKDGTGVYKEDDGDDDISVYDDEGVRPVNSKKDLSNVENTTTYDNSKEIKTNDFSNAAAYESDRILNEAYTAGLNKGANREAQITDSSYNTGLSKGEEIVEIPNQVNDKFGLEKAVSDVYPRDAHHDEQFVNSNYNTGLSRGEEIIKNYKDNKDHRESEIIDAYAAEPYEKISKNDAIEPKESSSYEQVEKPVENDVTPQINATPNFSNHNVSDEVKPSAFVKDHTHSNNHGFIPPLQSQQRQQQQKPSVATDETTPISNKSYPNTNNSTVQTEPELIEAEPDSQINELVVDEKASKKSRKQKKPSKFKEKFFKYFINTYD</sequence>
<feature type="compositionally biased region" description="Polar residues" evidence="1">
    <location>
        <begin position="354"/>
        <end position="364"/>
    </location>
</feature>
<dbReference type="EMBL" id="CANTUO010000006">
    <property type="protein sequence ID" value="CAI5760201.1"/>
    <property type="molecule type" value="Genomic_DNA"/>
</dbReference>
<feature type="region of interest" description="Disordered" evidence="1">
    <location>
        <begin position="843"/>
        <end position="929"/>
    </location>
</feature>
<gene>
    <name evidence="2" type="ORF">CANVERA_P4711</name>
</gene>
<evidence type="ECO:0000313" key="3">
    <source>
        <dbReference type="Proteomes" id="UP001152885"/>
    </source>
</evidence>
<feature type="compositionally biased region" description="Basic residues" evidence="1">
    <location>
        <begin position="629"/>
        <end position="639"/>
    </location>
</feature>
<accession>A0A9W4U022</accession>
<feature type="compositionally biased region" description="Polar residues" evidence="1">
    <location>
        <begin position="136"/>
        <end position="150"/>
    </location>
</feature>
<feature type="compositionally biased region" description="Basic and acidic residues" evidence="1">
    <location>
        <begin position="757"/>
        <end position="774"/>
    </location>
</feature>
<feature type="compositionally biased region" description="Polar residues" evidence="1">
    <location>
        <begin position="676"/>
        <end position="686"/>
    </location>
</feature>
<feature type="compositionally biased region" description="Polar residues" evidence="1">
    <location>
        <begin position="1137"/>
        <end position="1163"/>
    </location>
</feature>
<feature type="region of interest" description="Disordered" evidence="1">
    <location>
        <begin position="1039"/>
        <end position="1175"/>
    </location>
</feature>
<feature type="region of interest" description="Disordered" evidence="1">
    <location>
        <begin position="218"/>
        <end position="243"/>
    </location>
</feature>
<protein>
    <submittedName>
        <fullName evidence="2">Uncharacterized protein</fullName>
    </submittedName>
</protein>
<feature type="compositionally biased region" description="Basic and acidic residues" evidence="1">
    <location>
        <begin position="1102"/>
        <end position="1117"/>
    </location>
</feature>
<dbReference type="CDD" id="cd06503">
    <property type="entry name" value="ATP-synt_Fo_b"/>
    <property type="match status" value="1"/>
</dbReference>
<comment type="caution">
    <text evidence="2">The sequence shown here is derived from an EMBL/GenBank/DDBJ whole genome shotgun (WGS) entry which is preliminary data.</text>
</comment>
<feature type="compositionally biased region" description="Polar residues" evidence="1">
    <location>
        <begin position="843"/>
        <end position="858"/>
    </location>
</feature>
<feature type="compositionally biased region" description="Basic and acidic residues" evidence="1">
    <location>
        <begin position="1039"/>
        <end position="1049"/>
    </location>
</feature>
<feature type="compositionally biased region" description="Polar residues" evidence="1">
    <location>
        <begin position="697"/>
        <end position="729"/>
    </location>
</feature>
<feature type="compositionally biased region" description="Acidic residues" evidence="1">
    <location>
        <begin position="901"/>
        <end position="912"/>
    </location>
</feature>
<feature type="region of interest" description="Disordered" evidence="1">
    <location>
        <begin position="98"/>
        <end position="154"/>
    </location>
</feature>
<feature type="compositionally biased region" description="Basic and acidic residues" evidence="1">
    <location>
        <begin position="1058"/>
        <end position="1084"/>
    </location>
</feature>
<feature type="compositionally biased region" description="Polar residues" evidence="1">
    <location>
        <begin position="115"/>
        <end position="124"/>
    </location>
</feature>
<feature type="compositionally biased region" description="Polar residues" evidence="1">
    <location>
        <begin position="1087"/>
        <end position="1101"/>
    </location>
</feature>
<feature type="region of interest" description="Disordered" evidence="1">
    <location>
        <begin position="460"/>
        <end position="804"/>
    </location>
</feature>
<dbReference type="OrthoDB" id="4096741at2759"/>
<feature type="compositionally biased region" description="Pro residues" evidence="1">
    <location>
        <begin position="463"/>
        <end position="472"/>
    </location>
</feature>
<feature type="compositionally biased region" description="Basic and acidic residues" evidence="1">
    <location>
        <begin position="366"/>
        <end position="375"/>
    </location>
</feature>
<feature type="compositionally biased region" description="Basic and acidic residues" evidence="1">
    <location>
        <begin position="517"/>
        <end position="534"/>
    </location>
</feature>
<feature type="region of interest" description="Disordered" evidence="1">
    <location>
        <begin position="419"/>
        <end position="438"/>
    </location>
</feature>
<feature type="region of interest" description="Disordered" evidence="1">
    <location>
        <begin position="291"/>
        <end position="407"/>
    </location>
</feature>
<feature type="compositionally biased region" description="Low complexity" evidence="1">
    <location>
        <begin position="378"/>
        <end position="396"/>
    </location>
</feature>
<feature type="compositionally biased region" description="Low complexity" evidence="1">
    <location>
        <begin position="100"/>
        <end position="114"/>
    </location>
</feature>
<feature type="compositionally biased region" description="Acidic residues" evidence="1">
    <location>
        <begin position="864"/>
        <end position="874"/>
    </location>
</feature>
<feature type="compositionally biased region" description="Low complexity" evidence="1">
    <location>
        <begin position="299"/>
        <end position="334"/>
    </location>
</feature>
<keyword evidence="3" id="KW-1185">Reference proteome</keyword>
<feature type="compositionally biased region" description="Basic and acidic residues" evidence="1">
    <location>
        <begin position="549"/>
        <end position="628"/>
    </location>
</feature>
<evidence type="ECO:0000256" key="1">
    <source>
        <dbReference type="SAM" id="MobiDB-lite"/>
    </source>
</evidence>
<feature type="compositionally biased region" description="Polar residues" evidence="1">
    <location>
        <begin position="425"/>
        <end position="438"/>
    </location>
</feature>
<evidence type="ECO:0000313" key="2">
    <source>
        <dbReference type="EMBL" id="CAI5760201.1"/>
    </source>
</evidence>
<reference evidence="2" key="1">
    <citation type="submission" date="2022-12" db="EMBL/GenBank/DDBJ databases">
        <authorList>
            <person name="Brejova B."/>
        </authorList>
    </citation>
    <scope>NUCLEOTIDE SEQUENCE</scope>
</reference>
<organism evidence="2 3">
    <name type="scientific">Candida verbasci</name>
    <dbReference type="NCBI Taxonomy" id="1227364"/>
    <lineage>
        <taxon>Eukaryota</taxon>
        <taxon>Fungi</taxon>
        <taxon>Dikarya</taxon>
        <taxon>Ascomycota</taxon>
        <taxon>Saccharomycotina</taxon>
        <taxon>Pichiomycetes</taxon>
        <taxon>Debaryomycetaceae</taxon>
        <taxon>Candida/Lodderomyces clade</taxon>
        <taxon>Candida</taxon>
    </lineage>
</organism>
<feature type="compositionally biased region" description="Polar residues" evidence="1">
    <location>
        <begin position="397"/>
        <end position="407"/>
    </location>
</feature>
<feature type="compositionally biased region" description="Low complexity" evidence="1">
    <location>
        <begin position="653"/>
        <end position="668"/>
    </location>
</feature>
<proteinExistence type="predicted"/>
<dbReference type="Proteomes" id="UP001152885">
    <property type="component" value="Unassembled WGS sequence"/>
</dbReference>
<dbReference type="AlphaFoldDB" id="A0A9W4U022"/>